<dbReference type="PANTHER" id="PTHR31278">
    <property type="entry name" value="CHCHD1"/>
    <property type="match status" value="1"/>
</dbReference>
<dbReference type="GO" id="GO:0005654">
    <property type="term" value="C:nucleoplasm"/>
    <property type="evidence" value="ECO:0007669"/>
    <property type="project" value="TreeGrafter"/>
</dbReference>
<evidence type="ECO:0000313" key="5">
    <source>
        <dbReference type="Proteomes" id="UP000218231"/>
    </source>
</evidence>
<name>A0A2A2KHX2_9BILA</name>
<evidence type="ECO:0000256" key="2">
    <source>
        <dbReference type="SAM" id="MobiDB-lite"/>
    </source>
</evidence>
<dbReference type="InterPro" id="IPR009069">
    <property type="entry name" value="Cys_alpha_HP_mot_SF"/>
</dbReference>
<accession>A0A2A2KHX2</accession>
<dbReference type="PROSITE" id="PS51808">
    <property type="entry name" value="CHCH"/>
    <property type="match status" value="1"/>
</dbReference>
<dbReference type="GO" id="GO:0032543">
    <property type="term" value="P:mitochondrial translation"/>
    <property type="evidence" value="ECO:0007669"/>
    <property type="project" value="InterPro"/>
</dbReference>
<feature type="domain" description="CHCH" evidence="3">
    <location>
        <begin position="129"/>
        <end position="163"/>
    </location>
</feature>
<dbReference type="Proteomes" id="UP000218231">
    <property type="component" value="Unassembled WGS sequence"/>
</dbReference>
<keyword evidence="5" id="KW-1185">Reference proteome</keyword>
<dbReference type="OrthoDB" id="5825849at2759"/>
<feature type="region of interest" description="Disordered" evidence="2">
    <location>
        <begin position="204"/>
        <end position="236"/>
    </location>
</feature>
<dbReference type="PANTHER" id="PTHR31278:SF2">
    <property type="entry name" value="SMALL RIBOSOMAL SUBUNIT PROTEIN MS37"/>
    <property type="match status" value="1"/>
</dbReference>
<sequence>MPLKCFKQLFPIYSHFLHKIFETSKPLSEILIPSPFLQNLEALQKIGYCNFQNLRNILLSIDIFISEKIILVVSRPMVLNHPAFRRDPTLTFVRFKTLYPKVDYFKEILPFASKDRVISQRGRPGASSCVQEMQALFGCMKKWEFDDLQCQKFQDVYMRCIQKHEAVVRQYKEAAKKGILGDGDGRSITSTQFNKLMKLWPQPEMGTQPYRQEKRLPTQSYADDIFHRKNHKKKPS</sequence>
<gene>
    <name evidence="4" type="ORF">WR25_03114</name>
</gene>
<dbReference type="EMBL" id="LIAE01008589">
    <property type="protein sequence ID" value="PAV73449.1"/>
    <property type="molecule type" value="Genomic_DNA"/>
</dbReference>
<comment type="caution">
    <text evidence="4">The sequence shown here is derived from an EMBL/GenBank/DDBJ whole genome shotgun (WGS) entry which is preliminary data.</text>
</comment>
<dbReference type="AlphaFoldDB" id="A0A2A2KHX2"/>
<dbReference type="STRING" id="2018661.A0A2A2KHX2"/>
<dbReference type="InterPro" id="IPR010625">
    <property type="entry name" value="CHCH"/>
</dbReference>
<evidence type="ECO:0000259" key="3">
    <source>
        <dbReference type="Pfam" id="PF06747"/>
    </source>
</evidence>
<dbReference type="GO" id="GO:0003723">
    <property type="term" value="F:RNA binding"/>
    <property type="evidence" value="ECO:0007669"/>
    <property type="project" value="TreeGrafter"/>
</dbReference>
<proteinExistence type="predicted"/>
<evidence type="ECO:0000313" key="4">
    <source>
        <dbReference type="EMBL" id="PAV73449.1"/>
    </source>
</evidence>
<organism evidence="4 5">
    <name type="scientific">Diploscapter pachys</name>
    <dbReference type="NCBI Taxonomy" id="2018661"/>
    <lineage>
        <taxon>Eukaryota</taxon>
        <taxon>Metazoa</taxon>
        <taxon>Ecdysozoa</taxon>
        <taxon>Nematoda</taxon>
        <taxon>Chromadorea</taxon>
        <taxon>Rhabditida</taxon>
        <taxon>Rhabditina</taxon>
        <taxon>Rhabditomorpha</taxon>
        <taxon>Rhabditoidea</taxon>
        <taxon>Rhabditidae</taxon>
        <taxon>Diploscapter</taxon>
    </lineage>
</organism>
<dbReference type="GO" id="GO:0005761">
    <property type="term" value="C:mitochondrial ribosome"/>
    <property type="evidence" value="ECO:0007669"/>
    <property type="project" value="InterPro"/>
</dbReference>
<dbReference type="InterPro" id="IPR033620">
    <property type="entry name" value="Ribosomal_mS37_met"/>
</dbReference>
<reference evidence="4 5" key="1">
    <citation type="journal article" date="2017" name="Curr. Biol.">
        <title>Genome architecture and evolution of a unichromosomal asexual nematode.</title>
        <authorList>
            <person name="Fradin H."/>
            <person name="Zegar C."/>
            <person name="Gutwein M."/>
            <person name="Lucas J."/>
            <person name="Kovtun M."/>
            <person name="Corcoran D."/>
            <person name="Baugh L.R."/>
            <person name="Kiontke K."/>
            <person name="Gunsalus K."/>
            <person name="Fitch D.H."/>
            <person name="Piano F."/>
        </authorList>
    </citation>
    <scope>NUCLEOTIDE SEQUENCE [LARGE SCALE GENOMIC DNA]</scope>
    <source>
        <strain evidence="4">PF1309</strain>
    </source>
</reference>
<dbReference type="Pfam" id="PF06747">
    <property type="entry name" value="CHCH"/>
    <property type="match status" value="1"/>
</dbReference>
<evidence type="ECO:0000256" key="1">
    <source>
        <dbReference type="ARBA" id="ARBA00023157"/>
    </source>
</evidence>
<dbReference type="SUPFAM" id="SSF47072">
    <property type="entry name" value="Cysteine alpha-hairpin motif"/>
    <property type="match status" value="1"/>
</dbReference>
<protein>
    <recommendedName>
        <fullName evidence="3">CHCH domain-containing protein</fullName>
    </recommendedName>
</protein>
<keyword evidence="1" id="KW-1015">Disulfide bond</keyword>